<dbReference type="OMA" id="WCACSSA"/>
<dbReference type="PANTHER" id="PTHR10974">
    <property type="entry name" value="FI08016P-RELATED"/>
    <property type="match status" value="1"/>
</dbReference>
<keyword evidence="2" id="KW-1185">Reference proteome</keyword>
<dbReference type="InterPro" id="IPR004245">
    <property type="entry name" value="DUF229"/>
</dbReference>
<dbReference type="AlphaFoldDB" id="A0A7R8UMZ0"/>
<evidence type="ECO:0000313" key="1">
    <source>
        <dbReference type="EMBL" id="CAD7083484.1"/>
    </source>
</evidence>
<dbReference type="GO" id="GO:0005615">
    <property type="term" value="C:extracellular space"/>
    <property type="evidence" value="ECO:0007669"/>
    <property type="project" value="TreeGrafter"/>
</dbReference>
<dbReference type="Pfam" id="PF02995">
    <property type="entry name" value="DUF229"/>
    <property type="match status" value="1"/>
</dbReference>
<evidence type="ECO:0000313" key="2">
    <source>
        <dbReference type="Proteomes" id="UP000594454"/>
    </source>
</evidence>
<name>A0A7R8UMZ0_HERIL</name>
<protein>
    <submittedName>
        <fullName evidence="1">Uncharacterized protein</fullName>
    </submittedName>
</protein>
<dbReference type="Proteomes" id="UP000594454">
    <property type="component" value="Chromosome 2"/>
</dbReference>
<organism evidence="1 2">
    <name type="scientific">Hermetia illucens</name>
    <name type="common">Black soldier fly</name>
    <dbReference type="NCBI Taxonomy" id="343691"/>
    <lineage>
        <taxon>Eukaryota</taxon>
        <taxon>Metazoa</taxon>
        <taxon>Ecdysozoa</taxon>
        <taxon>Arthropoda</taxon>
        <taxon>Hexapoda</taxon>
        <taxon>Insecta</taxon>
        <taxon>Pterygota</taxon>
        <taxon>Neoptera</taxon>
        <taxon>Endopterygota</taxon>
        <taxon>Diptera</taxon>
        <taxon>Brachycera</taxon>
        <taxon>Stratiomyomorpha</taxon>
        <taxon>Stratiomyidae</taxon>
        <taxon>Hermetiinae</taxon>
        <taxon>Hermetia</taxon>
    </lineage>
</organism>
<reference evidence="1 2" key="1">
    <citation type="submission" date="2020-11" db="EMBL/GenBank/DDBJ databases">
        <authorList>
            <person name="Wallbank WR R."/>
            <person name="Pardo Diaz C."/>
            <person name="Kozak K."/>
            <person name="Martin S."/>
            <person name="Jiggins C."/>
            <person name="Moest M."/>
            <person name="Warren A I."/>
            <person name="Generalovic N T."/>
            <person name="Byers J.R.P. K."/>
            <person name="Montejo-Kovacevich G."/>
            <person name="Yen C E."/>
        </authorList>
    </citation>
    <scope>NUCLEOTIDE SEQUENCE [LARGE SCALE GENOMIC DNA]</scope>
</reference>
<dbReference type="PANTHER" id="PTHR10974:SF9">
    <property type="entry name" value="DUF229 DOMAIN CONTAINING PROTEIN-RELATED"/>
    <property type="match status" value="1"/>
</dbReference>
<dbReference type="EMBL" id="LR899010">
    <property type="protein sequence ID" value="CAD7083484.1"/>
    <property type="molecule type" value="Genomic_DNA"/>
</dbReference>
<dbReference type="CDD" id="cd16021">
    <property type="entry name" value="ALP_like"/>
    <property type="match status" value="1"/>
</dbReference>
<dbReference type="OrthoDB" id="413313at2759"/>
<dbReference type="Gene3D" id="3.40.720.10">
    <property type="entry name" value="Alkaline Phosphatase, subunit A"/>
    <property type="match status" value="1"/>
</dbReference>
<gene>
    <name evidence="1" type="ORF">HERILL_LOCUS6441</name>
</gene>
<sequence>MSNLKEPLMKDQFIERKVLSPAPSNSKKLFTPFAICFFLFIYYLVAERNPSCTCSTPWTEKQITGNREYKKYLVYTEHCKIPYFEPIEDQFKNNSGHSRSFDCSEHRRLTVVTYNKKSNRHILRVREELIPHYIGMNGSISCCYQSITRGNSRKQPDDAIAISHCLAIRESTVLGQYDEFVRVTCKDNRNNEVYSDVHTVIPVRIDLQERLEYWRKMKLKRTPNILLIGISGISRMNFHRTMPKTWKYIVENLWFTLDGYNKVDYDTFANLMAILTGYNSQSANKMCNPRIVGKLDHCPFIWQDYQKVGYVTAYAEDDTFGSTFNYKKKGFNGPPTDFYMRPAVLARFHYVKRRGKCLGYKHRAEYVLDYLINFVKTFRNDPLFGLFWTNSFANNKFRDAEEIDEQFVDHFNQLEHLGVMNKSIIVFMGDYGIMVNATRYFQFSHLEERLPMIHVWLPKWFRSEYPEFVRGLMINQGRLTSPYDLHVTLEHILLTSGRTIHSPDGSLDSPSSQSLFHPIPINRTCNDIGIEDHWCACSSASSVNEASPDVQVVTQKVIGQINEMIKSFSNDTQLCEELHLKQVLDARKTILHSNKRIKSKAEYEIQFRTSPGDAVFECVAQYNPITNWFAIKGPIGRVNFDEDSSRCVDDYLMKLYCFCK</sequence>
<dbReference type="InterPro" id="IPR017850">
    <property type="entry name" value="Alkaline_phosphatase_core_sf"/>
</dbReference>
<accession>A0A7R8UMZ0</accession>
<dbReference type="InParanoid" id="A0A7R8UMZ0"/>
<dbReference type="FunFam" id="3.40.720.10:FF:000017">
    <property type="entry name" value="Predicted protein"/>
    <property type="match status" value="1"/>
</dbReference>
<proteinExistence type="predicted"/>
<dbReference type="SUPFAM" id="SSF53649">
    <property type="entry name" value="Alkaline phosphatase-like"/>
    <property type="match status" value="1"/>
</dbReference>